<dbReference type="GO" id="GO:0005886">
    <property type="term" value="C:plasma membrane"/>
    <property type="evidence" value="ECO:0007669"/>
    <property type="project" value="UniProtKB-SubCell"/>
</dbReference>
<feature type="transmembrane region" description="Helical" evidence="6">
    <location>
        <begin position="38"/>
        <end position="62"/>
    </location>
</feature>
<dbReference type="PANTHER" id="PTHR30086:SF20">
    <property type="entry name" value="ARGININE EXPORTER PROTEIN ARGO-RELATED"/>
    <property type="match status" value="1"/>
</dbReference>
<keyword evidence="3 6" id="KW-0812">Transmembrane</keyword>
<evidence type="ECO:0000313" key="8">
    <source>
        <dbReference type="Proteomes" id="UP000244224"/>
    </source>
</evidence>
<dbReference type="InterPro" id="IPR001123">
    <property type="entry name" value="LeuE-type"/>
</dbReference>
<evidence type="ECO:0000313" key="7">
    <source>
        <dbReference type="EMBL" id="PTX52609.1"/>
    </source>
</evidence>
<evidence type="ECO:0000256" key="1">
    <source>
        <dbReference type="ARBA" id="ARBA00004651"/>
    </source>
</evidence>
<dbReference type="EMBL" id="QBKP01000002">
    <property type="protein sequence ID" value="PTX52609.1"/>
    <property type="molecule type" value="Genomic_DNA"/>
</dbReference>
<feature type="transmembrane region" description="Helical" evidence="6">
    <location>
        <begin position="188"/>
        <end position="206"/>
    </location>
</feature>
<dbReference type="Proteomes" id="UP000244224">
    <property type="component" value="Unassembled WGS sequence"/>
</dbReference>
<evidence type="ECO:0000256" key="5">
    <source>
        <dbReference type="ARBA" id="ARBA00023136"/>
    </source>
</evidence>
<dbReference type="GO" id="GO:0015171">
    <property type="term" value="F:amino acid transmembrane transporter activity"/>
    <property type="evidence" value="ECO:0007669"/>
    <property type="project" value="TreeGrafter"/>
</dbReference>
<gene>
    <name evidence="7" type="ORF">C8N34_102392</name>
</gene>
<dbReference type="OrthoDB" id="9804822at2"/>
<organism evidence="7 8">
    <name type="scientific">Gemmobacter caeni</name>
    <dbReference type="NCBI Taxonomy" id="589035"/>
    <lineage>
        <taxon>Bacteria</taxon>
        <taxon>Pseudomonadati</taxon>
        <taxon>Pseudomonadota</taxon>
        <taxon>Alphaproteobacteria</taxon>
        <taxon>Rhodobacterales</taxon>
        <taxon>Paracoccaceae</taxon>
        <taxon>Gemmobacter</taxon>
    </lineage>
</organism>
<feature type="transmembrane region" description="Helical" evidence="6">
    <location>
        <begin position="68"/>
        <end position="86"/>
    </location>
</feature>
<evidence type="ECO:0000256" key="3">
    <source>
        <dbReference type="ARBA" id="ARBA00022692"/>
    </source>
</evidence>
<dbReference type="PIRSF" id="PIRSF006324">
    <property type="entry name" value="LeuE"/>
    <property type="match status" value="1"/>
</dbReference>
<keyword evidence="8" id="KW-1185">Reference proteome</keyword>
<evidence type="ECO:0000256" key="2">
    <source>
        <dbReference type="ARBA" id="ARBA00022475"/>
    </source>
</evidence>
<dbReference type="RefSeq" id="WP_108128023.1">
    <property type="nucleotide sequence ID" value="NZ_QBKP01000002.1"/>
</dbReference>
<dbReference type="AlphaFoldDB" id="A0A2T6B970"/>
<evidence type="ECO:0000256" key="6">
    <source>
        <dbReference type="SAM" id="Phobius"/>
    </source>
</evidence>
<protein>
    <submittedName>
        <fullName evidence="7">Threonine/homoserine/homoserine lactone efflux protein</fullName>
    </submittedName>
</protein>
<proteinExistence type="predicted"/>
<evidence type="ECO:0000256" key="4">
    <source>
        <dbReference type="ARBA" id="ARBA00022989"/>
    </source>
</evidence>
<name>A0A2T6B970_9RHOB</name>
<feature type="transmembrane region" description="Helical" evidence="6">
    <location>
        <begin position="6"/>
        <end position="26"/>
    </location>
</feature>
<keyword evidence="4 6" id="KW-1133">Transmembrane helix</keyword>
<sequence>MADLGLFIGALVVVYLVPGPDMVLILQTGATGGRGPAIATAAGLALARAAHVTLAALGLAALLTTSPMTFEVVRFAGATYLIWLGIQILRARSLLPEATATQTPSRAHSCGSCFYQGLLTNILNPKALLFCSVLLPQFVHAGPESMAGQFLLLGVILVSVGLAFDLVYASAGFVLGRWIARRPLVQTLQRWVFATMLIGFGLRLALSPRPF</sequence>
<comment type="subcellular location">
    <subcellularLocation>
        <location evidence="1">Cell membrane</location>
        <topology evidence="1">Multi-pass membrane protein</topology>
    </subcellularLocation>
</comment>
<dbReference type="Pfam" id="PF01810">
    <property type="entry name" value="LysE"/>
    <property type="match status" value="1"/>
</dbReference>
<accession>A0A2T6B970</accession>
<comment type="caution">
    <text evidence="7">The sequence shown here is derived from an EMBL/GenBank/DDBJ whole genome shotgun (WGS) entry which is preliminary data.</text>
</comment>
<keyword evidence="5 6" id="KW-0472">Membrane</keyword>
<reference evidence="7 8" key="1">
    <citation type="submission" date="2018-04" db="EMBL/GenBank/DDBJ databases">
        <title>Genomic Encyclopedia of Archaeal and Bacterial Type Strains, Phase II (KMG-II): from individual species to whole genera.</title>
        <authorList>
            <person name="Goeker M."/>
        </authorList>
    </citation>
    <scope>NUCLEOTIDE SEQUENCE [LARGE SCALE GENOMIC DNA]</scope>
    <source>
        <strain evidence="7 8">DSM 21823</strain>
    </source>
</reference>
<feature type="transmembrane region" description="Helical" evidence="6">
    <location>
        <begin position="150"/>
        <end position="176"/>
    </location>
</feature>
<dbReference type="PANTHER" id="PTHR30086">
    <property type="entry name" value="ARGININE EXPORTER PROTEIN ARGO"/>
    <property type="match status" value="1"/>
</dbReference>
<keyword evidence="2" id="KW-1003">Cell membrane</keyword>